<name>A0A6J8CU47_MYTCO</name>
<feature type="domain" description="BPTI/Kunitz inhibitor" evidence="4">
    <location>
        <begin position="80"/>
        <end position="130"/>
    </location>
</feature>
<evidence type="ECO:0000256" key="3">
    <source>
        <dbReference type="SAM" id="SignalP"/>
    </source>
</evidence>
<dbReference type="PROSITE" id="PS50279">
    <property type="entry name" value="BPTI_KUNITZ_2"/>
    <property type="match status" value="1"/>
</dbReference>
<sequence length="300" mass="34884">MIQEIISTVLLLAVIKVTGANRITIGKDAELKCKEWKKSCTEGSLCVIQHLSWPMNMSFPICVPESEISGMLIQVKLRICQKPPQPGNCGARWVRWYFNTHIQKCSWFYFQGCRGNENNFKSKTECESECMPNQQTNVIQKPMIGLGSNDPVVVTQPIKSPDYSNYIDRGYLVRSHKTGGVDREVRRKRRLEKRRQKRMRKLMRKRRKSMRSKKRRRDGKVKTKGNKKRKNKNKKKNKNKNKRGRRGKKNKNQKSKGEKSKITIIPGKDDDITTTSDLMNKLVSQEILKKDKKKEKGTKS</sequence>
<feature type="compositionally biased region" description="Basic and acidic residues" evidence="2">
    <location>
        <begin position="255"/>
        <end position="271"/>
    </location>
</feature>
<feature type="signal peptide" evidence="3">
    <location>
        <begin position="1"/>
        <end position="20"/>
    </location>
</feature>
<feature type="region of interest" description="Disordered" evidence="2">
    <location>
        <begin position="177"/>
        <end position="275"/>
    </location>
</feature>
<dbReference type="Proteomes" id="UP000507470">
    <property type="component" value="Unassembled WGS sequence"/>
</dbReference>
<evidence type="ECO:0000256" key="1">
    <source>
        <dbReference type="ARBA" id="ARBA00023157"/>
    </source>
</evidence>
<evidence type="ECO:0000256" key="2">
    <source>
        <dbReference type="SAM" id="MobiDB-lite"/>
    </source>
</evidence>
<dbReference type="GO" id="GO:0005615">
    <property type="term" value="C:extracellular space"/>
    <property type="evidence" value="ECO:0007669"/>
    <property type="project" value="TreeGrafter"/>
</dbReference>
<dbReference type="InterPro" id="IPR036880">
    <property type="entry name" value="Kunitz_BPTI_sf"/>
</dbReference>
<evidence type="ECO:0000313" key="5">
    <source>
        <dbReference type="EMBL" id="CAC5399036.1"/>
    </source>
</evidence>
<dbReference type="GO" id="GO:0004867">
    <property type="term" value="F:serine-type endopeptidase inhibitor activity"/>
    <property type="evidence" value="ECO:0007669"/>
    <property type="project" value="InterPro"/>
</dbReference>
<protein>
    <recommendedName>
        <fullName evidence="4">BPTI/Kunitz inhibitor domain-containing protein</fullName>
    </recommendedName>
</protein>
<dbReference type="FunFam" id="4.10.410.10:FF:000020">
    <property type="entry name" value="Collagen, type VI, alpha 3"/>
    <property type="match status" value="1"/>
</dbReference>
<organism evidence="5 6">
    <name type="scientific">Mytilus coruscus</name>
    <name type="common">Sea mussel</name>
    <dbReference type="NCBI Taxonomy" id="42192"/>
    <lineage>
        <taxon>Eukaryota</taxon>
        <taxon>Metazoa</taxon>
        <taxon>Spiralia</taxon>
        <taxon>Lophotrochozoa</taxon>
        <taxon>Mollusca</taxon>
        <taxon>Bivalvia</taxon>
        <taxon>Autobranchia</taxon>
        <taxon>Pteriomorphia</taxon>
        <taxon>Mytilida</taxon>
        <taxon>Mytiloidea</taxon>
        <taxon>Mytilidae</taxon>
        <taxon>Mytilinae</taxon>
        <taxon>Mytilus</taxon>
    </lineage>
</organism>
<dbReference type="SMART" id="SM00131">
    <property type="entry name" value="KU"/>
    <property type="match status" value="1"/>
</dbReference>
<dbReference type="Pfam" id="PF00014">
    <property type="entry name" value="Kunitz_BPTI"/>
    <property type="match status" value="1"/>
</dbReference>
<accession>A0A6J8CU47</accession>
<keyword evidence="6" id="KW-1185">Reference proteome</keyword>
<dbReference type="PRINTS" id="PR00759">
    <property type="entry name" value="BASICPTASE"/>
</dbReference>
<dbReference type="InterPro" id="IPR020901">
    <property type="entry name" value="Prtase_inh_Kunz-CS"/>
</dbReference>
<dbReference type="OrthoDB" id="4473401at2759"/>
<dbReference type="CDD" id="cd00109">
    <property type="entry name" value="Kunitz-type"/>
    <property type="match status" value="1"/>
</dbReference>
<dbReference type="PANTHER" id="PTHR10083:SF374">
    <property type="entry name" value="BPTI_KUNITZ INHIBITOR DOMAIN-CONTAINING PROTEIN"/>
    <property type="match status" value="1"/>
</dbReference>
<evidence type="ECO:0000259" key="4">
    <source>
        <dbReference type="PROSITE" id="PS50279"/>
    </source>
</evidence>
<gene>
    <name evidence="5" type="ORF">MCOR_33337</name>
</gene>
<feature type="compositionally biased region" description="Basic residues" evidence="2">
    <location>
        <begin position="186"/>
        <end position="254"/>
    </location>
</feature>
<dbReference type="EMBL" id="CACVKT020005971">
    <property type="protein sequence ID" value="CAC5399036.1"/>
    <property type="molecule type" value="Genomic_DNA"/>
</dbReference>
<dbReference type="AlphaFoldDB" id="A0A6J8CU47"/>
<feature type="chain" id="PRO_5027064184" description="BPTI/Kunitz inhibitor domain-containing protein" evidence="3">
    <location>
        <begin position="21"/>
        <end position="300"/>
    </location>
</feature>
<dbReference type="PROSITE" id="PS00280">
    <property type="entry name" value="BPTI_KUNITZ_1"/>
    <property type="match status" value="1"/>
</dbReference>
<reference evidence="5 6" key="1">
    <citation type="submission" date="2020-06" db="EMBL/GenBank/DDBJ databases">
        <authorList>
            <person name="Li R."/>
            <person name="Bekaert M."/>
        </authorList>
    </citation>
    <scope>NUCLEOTIDE SEQUENCE [LARGE SCALE GENOMIC DNA]</scope>
    <source>
        <strain evidence="6">wild</strain>
    </source>
</reference>
<dbReference type="InterPro" id="IPR050098">
    <property type="entry name" value="TFPI/VKTCI-like"/>
</dbReference>
<proteinExistence type="predicted"/>
<dbReference type="PANTHER" id="PTHR10083">
    <property type="entry name" value="KUNITZ-TYPE PROTEASE INHIBITOR-RELATED"/>
    <property type="match status" value="1"/>
</dbReference>
<keyword evidence="3" id="KW-0732">Signal</keyword>
<evidence type="ECO:0000313" key="6">
    <source>
        <dbReference type="Proteomes" id="UP000507470"/>
    </source>
</evidence>
<dbReference type="SUPFAM" id="SSF57362">
    <property type="entry name" value="BPTI-like"/>
    <property type="match status" value="1"/>
</dbReference>
<keyword evidence="1" id="KW-1015">Disulfide bond</keyword>
<dbReference type="Gene3D" id="4.10.410.10">
    <property type="entry name" value="Pancreatic trypsin inhibitor Kunitz domain"/>
    <property type="match status" value="1"/>
</dbReference>
<dbReference type="InterPro" id="IPR002223">
    <property type="entry name" value="Kunitz_BPTI"/>
</dbReference>